<feature type="domain" description="EAL" evidence="5">
    <location>
        <begin position="571"/>
        <end position="826"/>
    </location>
</feature>
<dbReference type="SMART" id="SM00052">
    <property type="entry name" value="EAL"/>
    <property type="match status" value="1"/>
</dbReference>
<feature type="domain" description="PAS" evidence="3">
    <location>
        <begin position="273"/>
        <end position="338"/>
    </location>
</feature>
<sequence length="828" mass="92859">MAETSDDALTGNDSTAADSNAGDALGLALDDRPVNTEVNQQREQLRALFRQAPLGISAVVVLTAVLTTAFWNTVPDYLLLPWLAFLGLNSALHSFILHEYTRNEKRIAAITSWTRYQTTLAGASGLAWGIGFALMLPYLSGGQQTFYLMLLCLLCTAHLPVLAAVLNSYGSFLLVSTLPAILGLVFVADNIAVTWLGGLVLMVAGLMIAAWNYHTVLLRAFRLAEDAQQYTASLYETNEKNRVANLQLKKAVHDQEQNGLKLNAARLSSELTLNSIKEAVITTDLDGRIIYMNPLAEEYCGWSATTANGRSSTDIIRIIDEQNRVRIEDPVHRCLQNRSTVQGNDYSILVRQDGLEYGIEFETTPLRDGQGEIRGAVLAIRDVSQRRDQLRTLSWQATHDPLTGLINRREFELRMENLLEKHTIEEREHALCFIDLDNFKLINDTCGHIAGDTLLKKIAGQLRERIRDTDTLARVGGDEFGLILYSCDTERARLIGDGLRNTLRDMQFEWEGYSFNVSASIGIVPIDNTTTLLNDALRSADTACYQAKERGGDQLVIHAPNSHAPQDEQSESRWIESIMQSIHGRHFKLYSQTIEPLDSFNPVNINEILLRVCDPDGRLIMPRRFLSVAQRYHLLPQIDLAVLDSVLEFMHSHKAFLQDNERININLSLQTINDPRSLDRIAEMLKESGAIANRLCFELGERALVSEPDRSAELLNMLHRNGCRAAIDDFGFSLGAFRYLQSLNLDYIKIDARQMQDPQPRSLDYTLIESINQLSHRIGAQTIVKNISNQNVLDALHEIGVDYVQGYIIRRPELLSEVYAEDHQADVG</sequence>
<dbReference type="Gene3D" id="3.30.70.270">
    <property type="match status" value="1"/>
</dbReference>
<keyword evidence="8" id="KW-1185">Reference proteome</keyword>
<dbReference type="SUPFAM" id="SSF55073">
    <property type="entry name" value="Nucleotide cyclase"/>
    <property type="match status" value="1"/>
</dbReference>
<proteinExistence type="predicted"/>
<dbReference type="InterPro" id="IPR029787">
    <property type="entry name" value="Nucleotide_cyclase"/>
</dbReference>
<dbReference type="CDD" id="cd01948">
    <property type="entry name" value="EAL"/>
    <property type="match status" value="1"/>
</dbReference>
<evidence type="ECO:0000259" key="5">
    <source>
        <dbReference type="PROSITE" id="PS50883"/>
    </source>
</evidence>
<dbReference type="EMBL" id="JANUCT010000029">
    <property type="protein sequence ID" value="MCS3904600.1"/>
    <property type="molecule type" value="Genomic_DNA"/>
</dbReference>
<dbReference type="GO" id="GO:0003824">
    <property type="term" value="F:catalytic activity"/>
    <property type="evidence" value="ECO:0007669"/>
    <property type="project" value="UniProtKB-ARBA"/>
</dbReference>
<dbReference type="InterPro" id="IPR001633">
    <property type="entry name" value="EAL_dom"/>
</dbReference>
<dbReference type="Gene3D" id="3.30.450.20">
    <property type="entry name" value="PAS domain"/>
    <property type="match status" value="1"/>
</dbReference>
<evidence type="ECO:0000259" key="4">
    <source>
        <dbReference type="PROSITE" id="PS50113"/>
    </source>
</evidence>
<name>A0AAE3L273_9GAMM</name>
<dbReference type="Pfam" id="PF00563">
    <property type="entry name" value="EAL"/>
    <property type="match status" value="1"/>
</dbReference>
<dbReference type="InterPro" id="IPR035965">
    <property type="entry name" value="PAS-like_dom_sf"/>
</dbReference>
<dbReference type="SUPFAM" id="SSF55785">
    <property type="entry name" value="PYP-like sensor domain (PAS domain)"/>
    <property type="match status" value="1"/>
</dbReference>
<dbReference type="InterPro" id="IPR000014">
    <property type="entry name" value="PAS"/>
</dbReference>
<dbReference type="FunFam" id="3.30.70.270:FF:000001">
    <property type="entry name" value="Diguanylate cyclase domain protein"/>
    <property type="match status" value="1"/>
</dbReference>
<dbReference type="PANTHER" id="PTHR44757:SF4">
    <property type="entry name" value="DIGUANYLATE CYCLASE DGCE-RELATED"/>
    <property type="match status" value="1"/>
</dbReference>
<feature type="domain" description="GGDEF" evidence="6">
    <location>
        <begin position="427"/>
        <end position="560"/>
    </location>
</feature>
<keyword evidence="2" id="KW-0812">Transmembrane</keyword>
<feature type="transmembrane region" description="Helical" evidence="2">
    <location>
        <begin position="77"/>
        <end position="97"/>
    </location>
</feature>
<dbReference type="PROSITE" id="PS50887">
    <property type="entry name" value="GGDEF"/>
    <property type="match status" value="1"/>
</dbReference>
<evidence type="ECO:0000313" key="8">
    <source>
        <dbReference type="Proteomes" id="UP001204445"/>
    </source>
</evidence>
<dbReference type="Pfam" id="PF08448">
    <property type="entry name" value="PAS_4"/>
    <property type="match status" value="1"/>
</dbReference>
<comment type="cofactor">
    <cofactor evidence="1">
        <name>Mg(2+)</name>
        <dbReference type="ChEBI" id="CHEBI:18420"/>
    </cofactor>
</comment>
<protein>
    <submittedName>
        <fullName evidence="7">Diguanylate cyclase (GGDEF)-like protein/PAS domain S-box-containing protein</fullName>
    </submittedName>
</protein>
<dbReference type="InterPro" id="IPR035919">
    <property type="entry name" value="EAL_sf"/>
</dbReference>
<feature type="domain" description="PAC" evidence="4">
    <location>
        <begin position="342"/>
        <end position="395"/>
    </location>
</feature>
<gene>
    <name evidence="7" type="ORF">J2T55_002640</name>
</gene>
<dbReference type="Pfam" id="PF00990">
    <property type="entry name" value="GGDEF"/>
    <property type="match status" value="1"/>
</dbReference>
<dbReference type="PANTHER" id="PTHR44757">
    <property type="entry name" value="DIGUANYLATE CYCLASE DGCP"/>
    <property type="match status" value="1"/>
</dbReference>
<dbReference type="RefSeq" id="WP_259057788.1">
    <property type="nucleotide sequence ID" value="NZ_JANUCT010000029.1"/>
</dbReference>
<dbReference type="InterPro" id="IPR000700">
    <property type="entry name" value="PAS-assoc_C"/>
</dbReference>
<feature type="transmembrane region" description="Helical" evidence="2">
    <location>
        <begin position="118"/>
        <end position="139"/>
    </location>
</feature>
<dbReference type="InterPro" id="IPR052155">
    <property type="entry name" value="Biofilm_reg_signaling"/>
</dbReference>
<dbReference type="SMART" id="SM00091">
    <property type="entry name" value="PAS"/>
    <property type="match status" value="1"/>
</dbReference>
<feature type="transmembrane region" description="Helical" evidence="2">
    <location>
        <begin position="172"/>
        <end position="188"/>
    </location>
</feature>
<feature type="transmembrane region" description="Helical" evidence="2">
    <location>
        <begin position="194"/>
        <end position="213"/>
    </location>
</feature>
<dbReference type="PROSITE" id="PS50113">
    <property type="entry name" value="PAC"/>
    <property type="match status" value="1"/>
</dbReference>
<dbReference type="CDD" id="cd01949">
    <property type="entry name" value="GGDEF"/>
    <property type="match status" value="1"/>
</dbReference>
<dbReference type="AlphaFoldDB" id="A0AAE3L273"/>
<dbReference type="InterPro" id="IPR000160">
    <property type="entry name" value="GGDEF_dom"/>
</dbReference>
<dbReference type="PROSITE" id="PS50883">
    <property type="entry name" value="EAL"/>
    <property type="match status" value="1"/>
</dbReference>
<comment type="caution">
    <text evidence="7">The sequence shown here is derived from an EMBL/GenBank/DDBJ whole genome shotgun (WGS) entry which is preliminary data.</text>
</comment>
<organism evidence="7 8">
    <name type="scientific">Methylohalomonas lacus</name>
    <dbReference type="NCBI Taxonomy" id="398773"/>
    <lineage>
        <taxon>Bacteria</taxon>
        <taxon>Pseudomonadati</taxon>
        <taxon>Pseudomonadota</taxon>
        <taxon>Gammaproteobacteria</taxon>
        <taxon>Methylohalomonadales</taxon>
        <taxon>Methylohalomonadaceae</taxon>
        <taxon>Methylohalomonas</taxon>
    </lineage>
</organism>
<keyword evidence="2" id="KW-1133">Transmembrane helix</keyword>
<feature type="transmembrane region" description="Helical" evidence="2">
    <location>
        <begin position="52"/>
        <end position="71"/>
    </location>
</feature>
<dbReference type="SUPFAM" id="SSF141868">
    <property type="entry name" value="EAL domain-like"/>
    <property type="match status" value="1"/>
</dbReference>
<accession>A0AAE3L273</accession>
<dbReference type="CDD" id="cd00130">
    <property type="entry name" value="PAS"/>
    <property type="match status" value="1"/>
</dbReference>
<dbReference type="NCBIfam" id="TIGR00254">
    <property type="entry name" value="GGDEF"/>
    <property type="match status" value="1"/>
</dbReference>
<evidence type="ECO:0000256" key="2">
    <source>
        <dbReference type="SAM" id="Phobius"/>
    </source>
</evidence>
<evidence type="ECO:0000256" key="1">
    <source>
        <dbReference type="ARBA" id="ARBA00001946"/>
    </source>
</evidence>
<evidence type="ECO:0000313" key="7">
    <source>
        <dbReference type="EMBL" id="MCS3904600.1"/>
    </source>
</evidence>
<dbReference type="Proteomes" id="UP001204445">
    <property type="component" value="Unassembled WGS sequence"/>
</dbReference>
<keyword evidence="2" id="KW-0472">Membrane</keyword>
<dbReference type="Gene3D" id="3.20.20.450">
    <property type="entry name" value="EAL domain"/>
    <property type="match status" value="1"/>
</dbReference>
<dbReference type="SMART" id="SM00267">
    <property type="entry name" value="GGDEF"/>
    <property type="match status" value="1"/>
</dbReference>
<evidence type="ECO:0000259" key="6">
    <source>
        <dbReference type="PROSITE" id="PS50887"/>
    </source>
</evidence>
<dbReference type="InterPro" id="IPR043128">
    <property type="entry name" value="Rev_trsase/Diguanyl_cyclase"/>
</dbReference>
<reference evidence="7" key="1">
    <citation type="submission" date="2022-08" db="EMBL/GenBank/DDBJ databases">
        <title>Genomic Encyclopedia of Type Strains, Phase III (KMG-III): the genomes of soil and plant-associated and newly described type strains.</title>
        <authorList>
            <person name="Whitman W."/>
        </authorList>
    </citation>
    <scope>NUCLEOTIDE SEQUENCE</scope>
    <source>
        <strain evidence="7">HMT 1</strain>
    </source>
</reference>
<dbReference type="NCBIfam" id="TIGR00229">
    <property type="entry name" value="sensory_box"/>
    <property type="match status" value="1"/>
</dbReference>
<dbReference type="InterPro" id="IPR013656">
    <property type="entry name" value="PAS_4"/>
</dbReference>
<evidence type="ECO:0000259" key="3">
    <source>
        <dbReference type="PROSITE" id="PS50112"/>
    </source>
</evidence>
<dbReference type="PROSITE" id="PS50112">
    <property type="entry name" value="PAS"/>
    <property type="match status" value="1"/>
</dbReference>